<reference evidence="4 5" key="1">
    <citation type="journal article" date="2023" name="Hortic Res">
        <title>The complete reference genome for grapevine (Vitis vinifera L.) genetics and breeding.</title>
        <authorList>
            <person name="Shi X."/>
            <person name="Cao S."/>
            <person name="Wang X."/>
            <person name="Huang S."/>
            <person name="Wang Y."/>
            <person name="Liu Z."/>
            <person name="Liu W."/>
            <person name="Leng X."/>
            <person name="Peng Y."/>
            <person name="Wang N."/>
            <person name="Wang Y."/>
            <person name="Ma Z."/>
            <person name="Xu X."/>
            <person name="Zhang F."/>
            <person name="Xue H."/>
            <person name="Zhong H."/>
            <person name="Wang Y."/>
            <person name="Zhang K."/>
            <person name="Velt A."/>
            <person name="Avia K."/>
            <person name="Holtgrawe D."/>
            <person name="Grimplet J."/>
            <person name="Matus J.T."/>
            <person name="Ware D."/>
            <person name="Wu X."/>
            <person name="Wang H."/>
            <person name="Liu C."/>
            <person name="Fang Y."/>
            <person name="Rustenholz C."/>
            <person name="Cheng Z."/>
            <person name="Xiao H."/>
            <person name="Zhou Y."/>
        </authorList>
    </citation>
    <scope>NUCLEOTIDE SEQUENCE [LARGE SCALE GENOMIC DNA]</scope>
    <source>
        <strain evidence="5">cv. Pinot noir / PN40024</strain>
        <tissue evidence="4">Leaf</tissue>
    </source>
</reference>
<evidence type="ECO:0000256" key="1">
    <source>
        <dbReference type="SAM" id="Coils"/>
    </source>
</evidence>
<dbReference type="Proteomes" id="UP001227230">
    <property type="component" value="Chromosome 1"/>
</dbReference>
<accession>A0ABY9BG04</accession>
<sequence>MLQFVYLLNSATNTLGDPSISKPCGSLGKIYERDLAGNPTRRAVEVRAKWESSPDQIKLMNAHWVYITSVCDFSLARILERYQSHFEAEGNASTGANESENCHYEYTRDWTELLQTVQSQLEGQNDEQMSVTDLVQLERELDAALLQTKSRKNQLMMESIRHLHEKERMLRQEKELLEKEMEAMRKEKEEGWKECAIGNNLDPFNPEEPCPHQRTTLSLLRG</sequence>
<dbReference type="InterPro" id="IPR002487">
    <property type="entry name" value="TF_Kbox"/>
</dbReference>
<name>A0ABY9BG04_VITVI</name>
<feature type="region of interest" description="Disordered" evidence="2">
    <location>
        <begin position="203"/>
        <end position="222"/>
    </location>
</feature>
<feature type="domain" description="K-box" evidence="3">
    <location>
        <begin position="97"/>
        <end position="187"/>
    </location>
</feature>
<dbReference type="PROSITE" id="PS51297">
    <property type="entry name" value="K_BOX"/>
    <property type="match status" value="1"/>
</dbReference>
<proteinExistence type="predicted"/>
<evidence type="ECO:0000313" key="5">
    <source>
        <dbReference type="Proteomes" id="UP001227230"/>
    </source>
</evidence>
<feature type="coiled-coil region" evidence="1">
    <location>
        <begin position="134"/>
        <end position="190"/>
    </location>
</feature>
<dbReference type="EMBL" id="CP126648">
    <property type="protein sequence ID" value="WJZ81711.1"/>
    <property type="molecule type" value="Genomic_DNA"/>
</dbReference>
<dbReference type="Pfam" id="PF01486">
    <property type="entry name" value="K-box"/>
    <property type="match status" value="1"/>
</dbReference>
<keyword evidence="5" id="KW-1185">Reference proteome</keyword>
<feature type="compositionally biased region" description="Polar residues" evidence="2">
    <location>
        <begin position="213"/>
        <end position="222"/>
    </location>
</feature>
<keyword evidence="1" id="KW-0175">Coiled coil</keyword>
<evidence type="ECO:0000313" key="4">
    <source>
        <dbReference type="EMBL" id="WJZ81711.1"/>
    </source>
</evidence>
<protein>
    <recommendedName>
        <fullName evidence="3">K-box domain-containing protein</fullName>
    </recommendedName>
</protein>
<evidence type="ECO:0000256" key="2">
    <source>
        <dbReference type="SAM" id="MobiDB-lite"/>
    </source>
</evidence>
<evidence type="ECO:0000259" key="3">
    <source>
        <dbReference type="PROSITE" id="PS51297"/>
    </source>
</evidence>
<gene>
    <name evidence="4" type="ORF">VitviT2T_001534</name>
</gene>
<organism evidence="4 5">
    <name type="scientific">Vitis vinifera</name>
    <name type="common">Grape</name>
    <dbReference type="NCBI Taxonomy" id="29760"/>
    <lineage>
        <taxon>Eukaryota</taxon>
        <taxon>Viridiplantae</taxon>
        <taxon>Streptophyta</taxon>
        <taxon>Embryophyta</taxon>
        <taxon>Tracheophyta</taxon>
        <taxon>Spermatophyta</taxon>
        <taxon>Magnoliopsida</taxon>
        <taxon>eudicotyledons</taxon>
        <taxon>Gunneridae</taxon>
        <taxon>Pentapetalae</taxon>
        <taxon>rosids</taxon>
        <taxon>Vitales</taxon>
        <taxon>Vitaceae</taxon>
        <taxon>Viteae</taxon>
        <taxon>Vitis</taxon>
    </lineage>
</organism>